<dbReference type="GO" id="GO:0042853">
    <property type="term" value="P:L-alanine catabolic process"/>
    <property type="evidence" value="ECO:0007669"/>
    <property type="project" value="UniProtKB-UniPathway"/>
</dbReference>
<feature type="binding site" evidence="12">
    <location>
        <position position="210"/>
    </location>
    <ligand>
        <name>NAD(+)</name>
        <dbReference type="ChEBI" id="CHEBI:57540"/>
    </ligand>
</feature>
<feature type="binding site" evidence="12">
    <location>
        <begin position="185"/>
        <end position="186"/>
    </location>
    <ligand>
        <name>NAD(+)</name>
        <dbReference type="ChEBI" id="CHEBI:57540"/>
    </ligand>
</feature>
<dbReference type="InterPro" id="IPR036291">
    <property type="entry name" value="NAD(P)-bd_dom_sf"/>
</dbReference>
<dbReference type="GO" id="GO:0000286">
    <property type="term" value="F:alanine dehydrogenase activity"/>
    <property type="evidence" value="ECO:0007669"/>
    <property type="project" value="UniProtKB-UniRule"/>
</dbReference>
<evidence type="ECO:0000259" key="13">
    <source>
        <dbReference type="SMART" id="SM01002"/>
    </source>
</evidence>
<feature type="domain" description="Alanine dehydrogenase/pyridine nucleotide transhydrogenase NAD(H)-binding" evidence="13">
    <location>
        <begin position="156"/>
        <end position="304"/>
    </location>
</feature>
<dbReference type="FunFam" id="3.40.50.720:FF:000049">
    <property type="entry name" value="Alanine dehydrogenase"/>
    <property type="match status" value="1"/>
</dbReference>
<evidence type="ECO:0000256" key="8">
    <source>
        <dbReference type="ARBA" id="ARBA00072341"/>
    </source>
</evidence>
<dbReference type="SMART" id="SM01002">
    <property type="entry name" value="AlaDh_PNT_C"/>
    <property type="match status" value="1"/>
</dbReference>
<dbReference type="InterPro" id="IPR007886">
    <property type="entry name" value="AlaDH/PNT_N"/>
</dbReference>
<dbReference type="EC" id="1.4.1.1" evidence="3 9"/>
<feature type="binding site" evidence="12">
    <location>
        <begin position="246"/>
        <end position="247"/>
    </location>
    <ligand>
        <name>NAD(+)</name>
        <dbReference type="ChEBI" id="CHEBI:57540"/>
    </ligand>
</feature>
<dbReference type="InterPro" id="IPR008142">
    <property type="entry name" value="AlaDH/PNT_CS1"/>
</dbReference>
<feature type="binding site" evidence="12">
    <location>
        <begin position="305"/>
        <end position="308"/>
    </location>
    <ligand>
        <name>NAD(+)</name>
        <dbReference type="ChEBI" id="CHEBI:57540"/>
    </ligand>
</feature>
<name>A0A653EBL3_9MYCO</name>
<gene>
    <name evidence="15" type="primary">ald_1</name>
    <name evidence="15" type="ORF">BIN_B_00323</name>
</gene>
<dbReference type="PANTHER" id="PTHR42795">
    <property type="entry name" value="ALANINE DEHYDROGENASE"/>
    <property type="match status" value="1"/>
</dbReference>
<dbReference type="SMART" id="SM01003">
    <property type="entry name" value="AlaDh_PNT_N"/>
    <property type="match status" value="1"/>
</dbReference>
<dbReference type="Gene3D" id="3.40.50.720">
    <property type="entry name" value="NAD(P)-binding Rossmann-like Domain"/>
    <property type="match status" value="2"/>
</dbReference>
<evidence type="ECO:0000256" key="5">
    <source>
        <dbReference type="ARBA" id="ARBA00023027"/>
    </source>
</evidence>
<dbReference type="InterPro" id="IPR007698">
    <property type="entry name" value="AlaDH/PNT_NAD(H)-bd"/>
</dbReference>
<feature type="binding site" evidence="12">
    <location>
        <position position="141"/>
    </location>
    <ligand>
        <name>NAD(+)</name>
        <dbReference type="ChEBI" id="CHEBI:57540"/>
    </ligand>
</feature>
<feature type="domain" description="Alanine dehydrogenase/pyridine nucleotide transhydrogenase N-terminal" evidence="14">
    <location>
        <begin position="11"/>
        <end position="144"/>
    </location>
</feature>
<dbReference type="PROSITE" id="PS00836">
    <property type="entry name" value="ALADH_PNT_1"/>
    <property type="match status" value="1"/>
</dbReference>
<comment type="similarity">
    <text evidence="2 9">Belongs to the AlaDH/PNT family.</text>
</comment>
<dbReference type="AlphaFoldDB" id="A0A653EBL3"/>
<comment type="pathway">
    <text evidence="1 9">Amino-acid degradation; L-alanine degradation via dehydrogenase pathway; NH(3) and pyruvate from L-alanine: step 1/1.</text>
</comment>
<feature type="active site" description="Proton donor/acceptor" evidence="10">
    <location>
        <position position="277"/>
    </location>
</feature>
<evidence type="ECO:0000256" key="12">
    <source>
        <dbReference type="PIRSR" id="PIRSR000183-3"/>
    </source>
</evidence>
<dbReference type="SUPFAM" id="SSF52283">
    <property type="entry name" value="Formate/glycerate dehydrogenase catalytic domain-like"/>
    <property type="match status" value="1"/>
</dbReference>
<evidence type="ECO:0000256" key="4">
    <source>
        <dbReference type="ARBA" id="ARBA00023002"/>
    </source>
</evidence>
<evidence type="ECO:0000256" key="10">
    <source>
        <dbReference type="PIRSR" id="PIRSR000183-1"/>
    </source>
</evidence>
<keyword evidence="4 9" id="KW-0560">Oxidoreductase</keyword>
<evidence type="ECO:0000256" key="2">
    <source>
        <dbReference type="ARBA" id="ARBA00005689"/>
    </source>
</evidence>
<feature type="binding site" evidence="11">
    <location>
        <position position="82"/>
    </location>
    <ligand>
        <name>substrate</name>
    </ligand>
</feature>
<dbReference type="GO" id="GO:0000166">
    <property type="term" value="F:nucleotide binding"/>
    <property type="evidence" value="ECO:0007669"/>
    <property type="project" value="UniProtKB-KW"/>
</dbReference>
<evidence type="ECO:0000313" key="15">
    <source>
        <dbReference type="EMBL" id="VTO94849.1"/>
    </source>
</evidence>
<dbReference type="NCBIfam" id="TIGR00518">
    <property type="entry name" value="alaDH"/>
    <property type="match status" value="1"/>
</dbReference>
<comment type="catalytic activity">
    <reaction evidence="9">
        <text>L-alanine + NAD(+) + H2O = pyruvate + NH4(+) + NADH + H(+)</text>
        <dbReference type="Rhea" id="RHEA:18405"/>
        <dbReference type="ChEBI" id="CHEBI:15361"/>
        <dbReference type="ChEBI" id="CHEBI:15377"/>
        <dbReference type="ChEBI" id="CHEBI:15378"/>
        <dbReference type="ChEBI" id="CHEBI:28938"/>
        <dbReference type="ChEBI" id="CHEBI:57540"/>
        <dbReference type="ChEBI" id="CHEBI:57945"/>
        <dbReference type="ChEBI" id="CHEBI:57972"/>
        <dbReference type="EC" id="1.4.1.1"/>
    </reaction>
</comment>
<comment type="function">
    <text evidence="6">Catalyzes the reversible reductive amination of pyruvate to L-alanine. However, since the physiological environment of M.tuberculosis has a neutral pH, it can be assumed that the enzyme catalyzes exclusively the formation of L-alanine. May play a role in cell wall synthesis as L-alanine is an important constituent of the peptidoglycan layer.</text>
</comment>
<dbReference type="GO" id="GO:0005886">
    <property type="term" value="C:plasma membrane"/>
    <property type="evidence" value="ECO:0007669"/>
    <property type="project" value="TreeGrafter"/>
</dbReference>
<comment type="subunit">
    <text evidence="7">Homohexamer. Trimer of dimers.</text>
</comment>
<dbReference type="Pfam" id="PF05222">
    <property type="entry name" value="AlaDh_PNT_N"/>
    <property type="match status" value="1"/>
</dbReference>
<sequence length="378" mass="39200">MFFTLEGMHIGVPTETKNNEFRVAITPAGVAALTHRGHEVVIQAGAGEGSAITDAKFKAAGAQLASTAQQVWSEADLVLKVKEPMPAEYGYLHAGQTLFTYLHLAASRPCTDALLASGATSIAYETVQTDDGALPLLAPMSEVAGRLSAQVGAYHLMRTHGGRGVLMGGVPGVKPADVVVIGGGTAGYNAARVASGMGSSVRVLDVNINKLRLLDAEFGGRISTRYSSAYELEGAVKRADLVIGAVLVPGAKAPKLIPNSLVAQMKPGAVLVDISIDQGGCFEDSRPTTHDDPTFAVHDTLFYCVANMPSAVPKTSTFALTNATMPYVLKLADQGWQAACRSDPALASGLSTHAGAVLSERVAADLGLPFTDPACVLA</sequence>
<evidence type="ECO:0000256" key="1">
    <source>
        <dbReference type="ARBA" id="ARBA00005206"/>
    </source>
</evidence>
<dbReference type="CDD" id="cd05305">
    <property type="entry name" value="L-AlaDH"/>
    <property type="match status" value="1"/>
</dbReference>
<evidence type="ECO:0000256" key="3">
    <source>
        <dbReference type="ARBA" id="ARBA00012897"/>
    </source>
</evidence>
<keyword evidence="12" id="KW-0547">Nucleotide-binding</keyword>
<dbReference type="SUPFAM" id="SSF51735">
    <property type="entry name" value="NAD(P)-binding Rossmann-fold domains"/>
    <property type="match status" value="1"/>
</dbReference>
<dbReference type="UniPathway" id="UPA00527">
    <property type="reaction ID" value="UER00585"/>
</dbReference>
<feature type="binding site" evidence="12">
    <location>
        <position position="227"/>
    </location>
    <ligand>
        <name>NAD(+)</name>
        <dbReference type="ChEBI" id="CHEBI:57540"/>
    </ligand>
</feature>
<feature type="binding site" evidence="12">
    <location>
        <begin position="274"/>
        <end position="277"/>
    </location>
    <ligand>
        <name>NAD(+)</name>
        <dbReference type="ChEBI" id="CHEBI:57540"/>
    </ligand>
</feature>
<protein>
    <recommendedName>
        <fullName evidence="8 9">Alanine dehydrogenase</fullName>
        <ecNumber evidence="3 9">1.4.1.1</ecNumber>
    </recommendedName>
</protein>
<reference evidence="15" key="1">
    <citation type="submission" date="2019-05" db="EMBL/GenBank/DDBJ databases">
        <authorList>
            <person name="Naeem R."/>
            <person name="Antony C."/>
            <person name="Guan Q."/>
        </authorList>
    </citation>
    <scope>NUCLEOTIDE SEQUENCE</scope>
    <source>
        <strain evidence="15">2</strain>
    </source>
</reference>
<evidence type="ECO:0000256" key="9">
    <source>
        <dbReference type="PIRNR" id="PIRNR000183"/>
    </source>
</evidence>
<accession>A0A653EBL3</accession>
<feature type="binding site" evidence="11">
    <location>
        <position position="22"/>
    </location>
    <ligand>
        <name>substrate</name>
    </ligand>
</feature>
<dbReference type="PANTHER" id="PTHR42795:SF1">
    <property type="entry name" value="ALANINE DEHYDROGENASE"/>
    <property type="match status" value="1"/>
</dbReference>
<evidence type="ECO:0000259" key="14">
    <source>
        <dbReference type="SMART" id="SM01003"/>
    </source>
</evidence>
<keyword evidence="5 9" id="KW-0520">NAD</keyword>
<evidence type="ECO:0000256" key="7">
    <source>
        <dbReference type="ARBA" id="ARBA00065528"/>
    </source>
</evidence>
<feature type="binding site" evidence="12">
    <location>
        <position position="205"/>
    </location>
    <ligand>
        <name>NAD(+)</name>
        <dbReference type="ChEBI" id="CHEBI:57540"/>
    </ligand>
</feature>
<feature type="active site" description="Proton donor/acceptor" evidence="10">
    <location>
        <position position="103"/>
    </location>
</feature>
<dbReference type="InterPro" id="IPR008141">
    <property type="entry name" value="Ala_DH"/>
</dbReference>
<dbReference type="Pfam" id="PF01262">
    <property type="entry name" value="AlaDh_PNT_C"/>
    <property type="match status" value="1"/>
</dbReference>
<evidence type="ECO:0000256" key="11">
    <source>
        <dbReference type="PIRSR" id="PIRSR000183-2"/>
    </source>
</evidence>
<organism evidence="15">
    <name type="scientific">Mycobacterium riyadhense</name>
    <dbReference type="NCBI Taxonomy" id="486698"/>
    <lineage>
        <taxon>Bacteria</taxon>
        <taxon>Bacillati</taxon>
        <taxon>Actinomycetota</taxon>
        <taxon>Actinomycetes</taxon>
        <taxon>Mycobacteriales</taxon>
        <taxon>Mycobacteriaceae</taxon>
        <taxon>Mycobacterium</taxon>
    </lineage>
</organism>
<proteinExistence type="inferred from homology"/>
<evidence type="ECO:0000256" key="6">
    <source>
        <dbReference type="ARBA" id="ARBA00055340"/>
    </source>
</evidence>
<dbReference type="EMBL" id="LR589062">
    <property type="protein sequence ID" value="VTO94849.1"/>
    <property type="molecule type" value="Genomic_DNA"/>
</dbReference>
<dbReference type="PIRSF" id="PIRSF000183">
    <property type="entry name" value="Alanine_dh"/>
    <property type="match status" value="1"/>
</dbReference>
<feature type="binding site" evidence="12">
    <location>
        <position position="286"/>
    </location>
    <ligand>
        <name>NAD(+)</name>
        <dbReference type="ChEBI" id="CHEBI:57540"/>
    </ligand>
</feature>